<evidence type="ECO:0000256" key="3">
    <source>
        <dbReference type="ARBA" id="ARBA00022448"/>
    </source>
</evidence>
<proteinExistence type="inferred from homology"/>
<evidence type="ECO:0008006" key="12">
    <source>
        <dbReference type="Google" id="ProtNLM"/>
    </source>
</evidence>
<evidence type="ECO:0000256" key="1">
    <source>
        <dbReference type="ARBA" id="ARBA00004211"/>
    </source>
</evidence>
<dbReference type="AlphaFoldDB" id="A0A836CGP6"/>
<evidence type="ECO:0000256" key="6">
    <source>
        <dbReference type="ARBA" id="ARBA00022989"/>
    </source>
</evidence>
<evidence type="ECO:0000313" key="11">
    <source>
        <dbReference type="Proteomes" id="UP000664859"/>
    </source>
</evidence>
<dbReference type="GO" id="GO:0031201">
    <property type="term" value="C:SNARE complex"/>
    <property type="evidence" value="ECO:0007669"/>
    <property type="project" value="TreeGrafter"/>
</dbReference>
<feature type="non-terminal residue" evidence="10">
    <location>
        <position position="1"/>
    </location>
</feature>
<dbReference type="GO" id="GO:0006890">
    <property type="term" value="P:retrograde vesicle-mediated transport, Golgi to endoplasmic reticulum"/>
    <property type="evidence" value="ECO:0007669"/>
    <property type="project" value="TreeGrafter"/>
</dbReference>
<keyword evidence="5" id="KW-0653">Protein transport</keyword>
<evidence type="ECO:0000256" key="5">
    <source>
        <dbReference type="ARBA" id="ARBA00022927"/>
    </source>
</evidence>
<keyword evidence="8 9" id="KW-0472">Membrane</keyword>
<feature type="non-terminal residue" evidence="10">
    <location>
        <position position="101"/>
    </location>
</feature>
<keyword evidence="6 9" id="KW-1133">Transmembrane helix</keyword>
<reference evidence="10" key="1">
    <citation type="submission" date="2021-02" db="EMBL/GenBank/DDBJ databases">
        <title>First Annotated Genome of the Yellow-green Alga Tribonema minus.</title>
        <authorList>
            <person name="Mahan K.M."/>
        </authorList>
    </citation>
    <scope>NUCLEOTIDE SEQUENCE</scope>
    <source>
        <strain evidence="10">UTEX B ZZ1240</strain>
    </source>
</reference>
<protein>
    <recommendedName>
        <fullName evidence="12">t-SNARE coiled-coil homology domain-containing protein</fullName>
    </recommendedName>
</protein>
<dbReference type="PANTHER" id="PTHR15959">
    <property type="entry name" value="SYNTAXIN-18"/>
    <property type="match status" value="1"/>
</dbReference>
<evidence type="ECO:0000313" key="10">
    <source>
        <dbReference type="EMBL" id="KAG5185875.1"/>
    </source>
</evidence>
<evidence type="ECO:0000256" key="8">
    <source>
        <dbReference type="ARBA" id="ARBA00023136"/>
    </source>
</evidence>
<keyword evidence="3" id="KW-0813">Transport</keyword>
<evidence type="ECO:0000256" key="7">
    <source>
        <dbReference type="ARBA" id="ARBA00023054"/>
    </source>
</evidence>
<dbReference type="GO" id="GO:0015031">
    <property type="term" value="P:protein transport"/>
    <property type="evidence" value="ECO:0007669"/>
    <property type="project" value="UniProtKB-KW"/>
</dbReference>
<name>A0A836CGP6_9STRA</name>
<dbReference type="PANTHER" id="PTHR15959:SF0">
    <property type="entry name" value="SYNTAXIN-18"/>
    <property type="match status" value="1"/>
</dbReference>
<keyword evidence="4 9" id="KW-0812">Transmembrane</keyword>
<gene>
    <name evidence="10" type="ORF">JKP88DRAFT_149626</name>
</gene>
<keyword evidence="7" id="KW-0175">Coiled coil</keyword>
<dbReference type="OrthoDB" id="342981at2759"/>
<sequence>LARENAELLEQLKSELDGARQVEVKMAEISGLMSLFATRVAEQQEEMEAIYGAAMDAHDSLRRGGAHLGKAQQRGLAARKYYVAFMTVMTLLLLFLHLIAP</sequence>
<evidence type="ECO:0000256" key="9">
    <source>
        <dbReference type="SAM" id="Phobius"/>
    </source>
</evidence>
<evidence type="ECO:0000256" key="2">
    <source>
        <dbReference type="ARBA" id="ARBA00009063"/>
    </source>
</evidence>
<evidence type="ECO:0000256" key="4">
    <source>
        <dbReference type="ARBA" id="ARBA00022692"/>
    </source>
</evidence>
<organism evidence="10 11">
    <name type="scientific">Tribonema minus</name>
    <dbReference type="NCBI Taxonomy" id="303371"/>
    <lineage>
        <taxon>Eukaryota</taxon>
        <taxon>Sar</taxon>
        <taxon>Stramenopiles</taxon>
        <taxon>Ochrophyta</taxon>
        <taxon>PX clade</taxon>
        <taxon>Xanthophyceae</taxon>
        <taxon>Tribonematales</taxon>
        <taxon>Tribonemataceae</taxon>
        <taxon>Tribonema</taxon>
    </lineage>
</organism>
<dbReference type="EMBL" id="JAFCMP010000118">
    <property type="protein sequence ID" value="KAG5185875.1"/>
    <property type="molecule type" value="Genomic_DNA"/>
</dbReference>
<dbReference type="GO" id="GO:0005783">
    <property type="term" value="C:endoplasmic reticulum"/>
    <property type="evidence" value="ECO:0007669"/>
    <property type="project" value="TreeGrafter"/>
</dbReference>
<dbReference type="SUPFAM" id="SSF58038">
    <property type="entry name" value="SNARE fusion complex"/>
    <property type="match status" value="1"/>
</dbReference>
<accession>A0A836CGP6</accession>
<dbReference type="Proteomes" id="UP000664859">
    <property type="component" value="Unassembled WGS sequence"/>
</dbReference>
<keyword evidence="11" id="KW-1185">Reference proteome</keyword>
<feature type="transmembrane region" description="Helical" evidence="9">
    <location>
        <begin position="81"/>
        <end position="100"/>
    </location>
</feature>
<comment type="subcellular location">
    <subcellularLocation>
        <location evidence="1">Membrane</location>
        <topology evidence="1">Single-pass type IV membrane protein</topology>
    </subcellularLocation>
</comment>
<comment type="caution">
    <text evidence="10">The sequence shown here is derived from an EMBL/GenBank/DDBJ whole genome shotgun (WGS) entry which is preliminary data.</text>
</comment>
<dbReference type="Gene3D" id="1.20.5.110">
    <property type="match status" value="1"/>
</dbReference>
<comment type="similarity">
    <text evidence="2">Belongs to the syntaxin family.</text>
</comment>